<dbReference type="GO" id="GO:0005669">
    <property type="term" value="C:transcription factor TFIID complex"/>
    <property type="evidence" value="ECO:0007669"/>
    <property type="project" value="InterPro"/>
</dbReference>
<feature type="non-terminal residue" evidence="4">
    <location>
        <position position="407"/>
    </location>
</feature>
<dbReference type="STRING" id="1555241.A0A4P9X4X4"/>
<gene>
    <name evidence="4" type="ORF">CXG81DRAFT_13565</name>
</gene>
<keyword evidence="2" id="KW-0539">Nucleus</keyword>
<evidence type="ECO:0000256" key="2">
    <source>
        <dbReference type="ARBA" id="ARBA00023242"/>
    </source>
</evidence>
<dbReference type="OrthoDB" id="5752at2759"/>
<dbReference type="Proteomes" id="UP000274922">
    <property type="component" value="Unassembled WGS sequence"/>
</dbReference>
<feature type="domain" description="Transcription initiation factor TFIID subunit 1 histone acetyltransferase" evidence="3">
    <location>
        <begin position="2"/>
        <end position="287"/>
    </location>
</feature>
<dbReference type="GO" id="GO:0016251">
    <property type="term" value="F:RNA polymerase II general transcription initiation factor activity"/>
    <property type="evidence" value="ECO:0007669"/>
    <property type="project" value="InterPro"/>
</dbReference>
<dbReference type="GO" id="GO:0017025">
    <property type="term" value="F:TBP-class protein binding"/>
    <property type="evidence" value="ECO:0007669"/>
    <property type="project" value="InterPro"/>
</dbReference>
<name>A0A4P9X4X4_9FUNG</name>
<dbReference type="AlphaFoldDB" id="A0A4P9X4X4"/>
<dbReference type="GO" id="GO:0051123">
    <property type="term" value="P:RNA polymerase II preinitiation complex assembly"/>
    <property type="evidence" value="ECO:0007669"/>
    <property type="project" value="TreeGrafter"/>
</dbReference>
<keyword evidence="5" id="KW-1185">Reference proteome</keyword>
<protein>
    <recommendedName>
        <fullName evidence="3">Transcription initiation factor TFIID subunit 1 histone acetyltransferase domain-containing protein</fullName>
    </recommendedName>
</protein>
<comment type="subcellular location">
    <subcellularLocation>
        <location evidence="1">Nucleus</location>
    </subcellularLocation>
</comment>
<proteinExistence type="predicted"/>
<dbReference type="PANTHER" id="PTHR13900">
    <property type="entry name" value="TRANSCRIPTION INITIATION FACTOR TFIID"/>
    <property type="match status" value="1"/>
</dbReference>
<dbReference type="EMBL" id="ML014232">
    <property type="protein sequence ID" value="RKP00158.1"/>
    <property type="molecule type" value="Genomic_DNA"/>
</dbReference>
<accession>A0A4P9X4X4</accession>
<organism evidence="4 5">
    <name type="scientific">Caulochytrium protostelioides</name>
    <dbReference type="NCBI Taxonomy" id="1555241"/>
    <lineage>
        <taxon>Eukaryota</taxon>
        <taxon>Fungi</taxon>
        <taxon>Fungi incertae sedis</taxon>
        <taxon>Chytridiomycota</taxon>
        <taxon>Chytridiomycota incertae sedis</taxon>
        <taxon>Chytridiomycetes</taxon>
        <taxon>Caulochytriales</taxon>
        <taxon>Caulochytriaceae</taxon>
        <taxon>Caulochytrium</taxon>
    </lineage>
</organism>
<dbReference type="InterPro" id="IPR022591">
    <property type="entry name" value="TAF1_HAT_dom"/>
</dbReference>
<sequence>MSVEELRAFHRPPIALPLDAPIVFQRVRSSGKKKKKQQEKLKQLQKHGAGAGAALLAAKVPGLAVASDISLRDTSKFQLFEYSEEYPSLMSNTGMATLLYNYYRKRDEKDTTTPEDPIGLPFALEPGDASPFGLFGRVREGEVVKALSNNLFRAPVWRHETRSLDFLLIRTASRGAHKYYVRPLDGAFVVGQTLPSLEVPVPQSRMISKYLKTAMQVVAHRLMRRHPQRLFSMAAFKRYFPGRSDVDIRTKIKDFAQFAKRGETSGWYRLQPNIPLLTEEECRKLLNSAEKADLGAGLDASVGELELQLAPWITTRNFVMAQQGKAMLKLFGAGDPTGCGEGISFIRTSMKEMFHRAGDAPAGSNADDAHASGSSRFVISDQQQVYREEIERIWDAQADSLSRKEPP</sequence>
<evidence type="ECO:0000313" key="4">
    <source>
        <dbReference type="EMBL" id="RKP00158.1"/>
    </source>
</evidence>
<evidence type="ECO:0000259" key="3">
    <source>
        <dbReference type="Pfam" id="PF12157"/>
    </source>
</evidence>
<dbReference type="PANTHER" id="PTHR13900:SF0">
    <property type="entry name" value="TRANSCRIPTION INITIATION FACTOR TFIID SUBUNIT 1"/>
    <property type="match status" value="1"/>
</dbReference>
<dbReference type="InterPro" id="IPR040240">
    <property type="entry name" value="TAF1"/>
</dbReference>
<dbReference type="Pfam" id="PF12157">
    <property type="entry name" value="DUF3591"/>
    <property type="match status" value="2"/>
</dbReference>
<evidence type="ECO:0000313" key="5">
    <source>
        <dbReference type="Proteomes" id="UP000274922"/>
    </source>
</evidence>
<feature type="domain" description="Transcription initiation factor TFIID subunit 1 histone acetyltransferase" evidence="3">
    <location>
        <begin position="300"/>
        <end position="401"/>
    </location>
</feature>
<dbReference type="GO" id="GO:0004402">
    <property type="term" value="F:histone acetyltransferase activity"/>
    <property type="evidence" value="ECO:0007669"/>
    <property type="project" value="InterPro"/>
</dbReference>
<reference evidence="5" key="1">
    <citation type="journal article" date="2018" name="Nat. Microbiol.">
        <title>Leveraging single-cell genomics to expand the fungal tree of life.</title>
        <authorList>
            <person name="Ahrendt S.R."/>
            <person name="Quandt C.A."/>
            <person name="Ciobanu D."/>
            <person name="Clum A."/>
            <person name="Salamov A."/>
            <person name="Andreopoulos B."/>
            <person name="Cheng J.F."/>
            <person name="Woyke T."/>
            <person name="Pelin A."/>
            <person name="Henrissat B."/>
            <person name="Reynolds N.K."/>
            <person name="Benny G.L."/>
            <person name="Smith M.E."/>
            <person name="James T.Y."/>
            <person name="Grigoriev I.V."/>
        </authorList>
    </citation>
    <scope>NUCLEOTIDE SEQUENCE [LARGE SCALE GENOMIC DNA]</scope>
    <source>
        <strain evidence="5">ATCC 52028</strain>
    </source>
</reference>
<evidence type="ECO:0000256" key="1">
    <source>
        <dbReference type="ARBA" id="ARBA00004123"/>
    </source>
</evidence>